<dbReference type="InterPro" id="IPR050422">
    <property type="entry name" value="X-Pro_aminopeptidase_P"/>
</dbReference>
<feature type="domain" description="Peptidase M24 C-terminal" evidence="6">
    <location>
        <begin position="525"/>
        <end position="583"/>
    </location>
</feature>
<dbReference type="InterPro" id="IPR000994">
    <property type="entry name" value="Pept_M24"/>
</dbReference>
<sequence length="585" mass="66797">MQHTEKLSSLRSILKKDHLDGFIINRGDEFLNEYVAPYAERLAWLTGFTGSAGMAIVLPDNAAVFSDGRYILQMQQQLDQELWEYHHISHKSPLAWILDHNHLQKLKLGYDPRLMNQKNLESLQNNKIRLVPITDNPIDTLWLDQPSYPNQPIELHPLEFSGLSHHNKIEKLQKELLFNNEDAFIFCDPASTCWLLNIRGSDVPYSPIPLVFAILYRDHVCLYADQEQYSETLSDFLGHTVKLCSRNDIYSDLKKITSFVIGLDKNQTPIGFIQLLEKQEISIHYRTNPILLPKSCKNHVEQKGAINAHIRDGIAMCRFLFWLEKNGIDKSETVVAEKLNQFRIETGGKFYKEESFPAISATGSNGAIVHYQATKANHSIIRENQLYLIDSGGQYKDGTTDITRTIWMGKNFAPSSIREQATMVLKGHIALSSAIFPIGTTGSQLDVLARYALWQNGLNYDHGTGHGVGSYLSVHEGPCRISSQPFPISLKEGMILSNEPGYYLTGHHGIRLENLLLVCKAPYDNFLKFNPLTLVPFDWKIINSTLLTPQEKNWLNNYHKQITDLIYPHLNKNEQTWLMKMCTFI</sequence>
<dbReference type="PANTHER" id="PTHR43763:SF6">
    <property type="entry name" value="XAA-PRO AMINOPEPTIDASE 1"/>
    <property type="match status" value="1"/>
</dbReference>
<dbReference type="InterPro" id="IPR032416">
    <property type="entry name" value="Peptidase_M24_C"/>
</dbReference>
<dbReference type="Pfam" id="PF01321">
    <property type="entry name" value="Creatinase_N"/>
    <property type="match status" value="1"/>
</dbReference>
<dbReference type="Pfam" id="PF16189">
    <property type="entry name" value="Creatinase_N_2"/>
    <property type="match status" value="1"/>
</dbReference>
<dbReference type="Gene3D" id="3.40.350.10">
    <property type="entry name" value="Creatinase/prolidase N-terminal domain"/>
    <property type="match status" value="2"/>
</dbReference>
<dbReference type="CDD" id="cd01085">
    <property type="entry name" value="APP"/>
    <property type="match status" value="1"/>
</dbReference>
<dbReference type="OrthoDB" id="9806388at2"/>
<gene>
    <name evidence="7" type="ORF">DK869_00580</name>
</gene>
<dbReference type="SUPFAM" id="SSF53092">
    <property type="entry name" value="Creatinase/prolidase N-terminal domain"/>
    <property type="match status" value="1"/>
</dbReference>
<dbReference type="InterPro" id="IPR033740">
    <property type="entry name" value="Pept_M24B"/>
</dbReference>
<accession>A0A318N1X7</accession>
<dbReference type="Proteomes" id="UP000247565">
    <property type="component" value="Unassembled WGS sequence"/>
</dbReference>
<keyword evidence="2" id="KW-0479">Metal-binding</keyword>
<reference evidence="7 8" key="1">
    <citation type="submission" date="2018-05" db="EMBL/GenBank/DDBJ databases">
        <title>Reference genomes for bee gut microbiota database.</title>
        <authorList>
            <person name="Ellegaard K.M."/>
        </authorList>
    </citation>
    <scope>NUCLEOTIDE SEQUENCE [LARGE SCALE GENOMIC DNA]</scope>
    <source>
        <strain evidence="7 8">ESL0284</strain>
    </source>
</reference>
<evidence type="ECO:0000313" key="8">
    <source>
        <dbReference type="Proteomes" id="UP000247565"/>
    </source>
</evidence>
<dbReference type="EMBL" id="QGLT01000001">
    <property type="protein sequence ID" value="PXZ01543.1"/>
    <property type="molecule type" value="Genomic_DNA"/>
</dbReference>
<comment type="caution">
    <text evidence="7">The sequence shown here is derived from an EMBL/GenBank/DDBJ whole genome shotgun (WGS) entry which is preliminary data.</text>
</comment>
<evidence type="ECO:0000256" key="1">
    <source>
        <dbReference type="ARBA" id="ARBA00008766"/>
    </source>
</evidence>
<proteinExistence type="inferred from homology"/>
<evidence type="ECO:0000259" key="5">
    <source>
        <dbReference type="Pfam" id="PF01321"/>
    </source>
</evidence>
<dbReference type="InterPro" id="IPR000587">
    <property type="entry name" value="Creatinase_N"/>
</dbReference>
<organism evidence="7 8">
    <name type="scientific">Commensalibacter melissae</name>
    <dbReference type="NCBI Taxonomy" id="2070537"/>
    <lineage>
        <taxon>Bacteria</taxon>
        <taxon>Pseudomonadati</taxon>
        <taxon>Pseudomonadota</taxon>
        <taxon>Alphaproteobacteria</taxon>
        <taxon>Acetobacterales</taxon>
        <taxon>Acetobacteraceae</taxon>
    </lineage>
</organism>
<dbReference type="Pfam" id="PF16188">
    <property type="entry name" value="Peptidase_M24_C"/>
    <property type="match status" value="1"/>
</dbReference>
<evidence type="ECO:0000259" key="4">
    <source>
        <dbReference type="Pfam" id="PF00557"/>
    </source>
</evidence>
<keyword evidence="8" id="KW-1185">Reference proteome</keyword>
<dbReference type="SUPFAM" id="SSF55920">
    <property type="entry name" value="Creatinase/aminopeptidase"/>
    <property type="match status" value="1"/>
</dbReference>
<feature type="domain" description="Creatinase N-terminal" evidence="5">
    <location>
        <begin position="7"/>
        <end position="134"/>
    </location>
</feature>
<dbReference type="GO" id="GO:0005737">
    <property type="term" value="C:cytoplasm"/>
    <property type="evidence" value="ECO:0007669"/>
    <property type="project" value="UniProtKB-ARBA"/>
</dbReference>
<evidence type="ECO:0000313" key="7">
    <source>
        <dbReference type="EMBL" id="PXZ01543.1"/>
    </source>
</evidence>
<dbReference type="Gene3D" id="3.90.230.10">
    <property type="entry name" value="Creatinase/methionine aminopeptidase superfamily"/>
    <property type="match status" value="1"/>
</dbReference>
<feature type="domain" description="Peptidase M24" evidence="4">
    <location>
        <begin position="308"/>
        <end position="518"/>
    </location>
</feature>
<evidence type="ECO:0000259" key="6">
    <source>
        <dbReference type="Pfam" id="PF16188"/>
    </source>
</evidence>
<dbReference type="InterPro" id="IPR029149">
    <property type="entry name" value="Creatin/AminoP/Spt16_N"/>
</dbReference>
<dbReference type="GO" id="GO:0070006">
    <property type="term" value="F:metalloaminopeptidase activity"/>
    <property type="evidence" value="ECO:0007669"/>
    <property type="project" value="InterPro"/>
</dbReference>
<name>A0A318N1X7_9PROT</name>
<evidence type="ECO:0000256" key="2">
    <source>
        <dbReference type="ARBA" id="ARBA00022723"/>
    </source>
</evidence>
<dbReference type="PANTHER" id="PTHR43763">
    <property type="entry name" value="XAA-PRO AMINOPEPTIDASE 1"/>
    <property type="match status" value="1"/>
</dbReference>
<keyword evidence="7" id="KW-0645">Protease</keyword>
<comment type="similarity">
    <text evidence="1">Belongs to the peptidase M24B family.</text>
</comment>
<dbReference type="Pfam" id="PF00557">
    <property type="entry name" value="Peptidase_M24"/>
    <property type="match status" value="1"/>
</dbReference>
<dbReference type="GO" id="GO:0046872">
    <property type="term" value="F:metal ion binding"/>
    <property type="evidence" value="ECO:0007669"/>
    <property type="project" value="UniProtKB-KW"/>
</dbReference>
<dbReference type="FunFam" id="3.90.230.10:FF:000009">
    <property type="entry name" value="xaa-Pro aminopeptidase 2"/>
    <property type="match status" value="1"/>
</dbReference>
<dbReference type="InterPro" id="IPR036005">
    <property type="entry name" value="Creatinase/aminopeptidase-like"/>
</dbReference>
<evidence type="ECO:0000256" key="3">
    <source>
        <dbReference type="ARBA" id="ARBA00022801"/>
    </source>
</evidence>
<keyword evidence="7" id="KW-0031">Aminopeptidase</keyword>
<dbReference type="RefSeq" id="WP_110438062.1">
    <property type="nucleotide sequence ID" value="NZ_CP046393.1"/>
</dbReference>
<protein>
    <submittedName>
        <fullName evidence="7">X-Pro aminopeptidase</fullName>
    </submittedName>
</protein>
<keyword evidence="3" id="KW-0378">Hydrolase</keyword>
<dbReference type="AlphaFoldDB" id="A0A318N1X7"/>